<keyword evidence="7 8" id="KW-0464">Manganese</keyword>
<evidence type="ECO:0000256" key="4">
    <source>
        <dbReference type="ARBA" id="ARBA00022989"/>
    </source>
</evidence>
<dbReference type="KEGG" id="mbas:ALGA_0615"/>
<feature type="transmembrane region" description="Helical" evidence="8">
    <location>
        <begin position="6"/>
        <end position="27"/>
    </location>
</feature>
<keyword evidence="10" id="KW-1185">Reference proteome</keyword>
<dbReference type="InterPro" id="IPR003810">
    <property type="entry name" value="Mntp/YtaF"/>
</dbReference>
<dbReference type="GO" id="GO:0005886">
    <property type="term" value="C:plasma membrane"/>
    <property type="evidence" value="ECO:0007669"/>
    <property type="project" value="UniProtKB-SubCell"/>
</dbReference>
<evidence type="ECO:0000313" key="10">
    <source>
        <dbReference type="Proteomes" id="UP000218267"/>
    </source>
</evidence>
<feature type="transmembrane region" description="Helical" evidence="8">
    <location>
        <begin position="70"/>
        <end position="89"/>
    </location>
</feature>
<dbReference type="Proteomes" id="UP000218267">
    <property type="component" value="Chromosome"/>
</dbReference>
<feature type="transmembrane region" description="Helical" evidence="8">
    <location>
        <begin position="39"/>
        <end position="58"/>
    </location>
</feature>
<dbReference type="EMBL" id="AP018042">
    <property type="protein sequence ID" value="BAX79005.1"/>
    <property type="molecule type" value="Genomic_DNA"/>
</dbReference>
<organism evidence="9 10">
    <name type="scientific">Labilibaculum antarcticum</name>
    <dbReference type="NCBI Taxonomy" id="1717717"/>
    <lineage>
        <taxon>Bacteria</taxon>
        <taxon>Pseudomonadati</taxon>
        <taxon>Bacteroidota</taxon>
        <taxon>Bacteroidia</taxon>
        <taxon>Marinilabiliales</taxon>
        <taxon>Marinifilaceae</taxon>
        <taxon>Labilibaculum</taxon>
    </lineage>
</organism>
<evidence type="ECO:0000256" key="7">
    <source>
        <dbReference type="ARBA" id="ARBA00023211"/>
    </source>
</evidence>
<comment type="subcellular location">
    <subcellularLocation>
        <location evidence="8">Cell membrane</location>
        <topology evidence="8">Multi-pass membrane protein</topology>
    </subcellularLocation>
</comment>
<evidence type="ECO:0000256" key="1">
    <source>
        <dbReference type="ARBA" id="ARBA00022448"/>
    </source>
</evidence>
<dbReference type="Pfam" id="PF02659">
    <property type="entry name" value="Mntp"/>
    <property type="match status" value="1"/>
</dbReference>
<feature type="transmembrane region" description="Helical" evidence="8">
    <location>
        <begin position="131"/>
        <end position="152"/>
    </location>
</feature>
<dbReference type="OrthoDB" id="9811590at2"/>
<keyword evidence="2 8" id="KW-1003">Cell membrane</keyword>
<dbReference type="AlphaFoldDB" id="A0A1Y1CFA3"/>
<feature type="transmembrane region" description="Helical" evidence="8">
    <location>
        <begin position="164"/>
        <end position="186"/>
    </location>
</feature>
<dbReference type="PANTHER" id="PTHR35529">
    <property type="entry name" value="MANGANESE EFFLUX PUMP MNTP-RELATED"/>
    <property type="match status" value="1"/>
</dbReference>
<evidence type="ECO:0000256" key="8">
    <source>
        <dbReference type="HAMAP-Rule" id="MF_01521"/>
    </source>
</evidence>
<keyword evidence="4 8" id="KW-1133">Transmembrane helix</keyword>
<evidence type="ECO:0000313" key="9">
    <source>
        <dbReference type="EMBL" id="BAX79005.1"/>
    </source>
</evidence>
<proteinExistence type="inferred from homology"/>
<keyword evidence="1 8" id="KW-0813">Transport</keyword>
<dbReference type="RefSeq" id="WP_096427910.1">
    <property type="nucleotide sequence ID" value="NZ_AP018042.1"/>
</dbReference>
<name>A0A1Y1CFA3_9BACT</name>
<feature type="transmembrane region" description="Helical" evidence="8">
    <location>
        <begin position="101"/>
        <end position="125"/>
    </location>
</feature>
<dbReference type="GO" id="GO:0005384">
    <property type="term" value="F:manganese ion transmembrane transporter activity"/>
    <property type="evidence" value="ECO:0007669"/>
    <property type="project" value="UniProtKB-UniRule"/>
</dbReference>
<reference evidence="10" key="2">
    <citation type="journal article" date="2020" name="Antonie Van Leeuwenhoek">
        <title>Labilibaculum antarcticum sp. nov., a novel facultative anaerobic, psychrotorelant bacterium isolated from marine sediment of Antarctica.</title>
        <authorList>
            <person name="Watanabe M."/>
            <person name="Kojima H."/>
            <person name="Fukui M."/>
        </authorList>
    </citation>
    <scope>NUCLEOTIDE SEQUENCE [LARGE SCALE GENOMIC DNA]</scope>
    <source>
        <strain evidence="10">SPP2</strain>
    </source>
</reference>
<comment type="similarity">
    <text evidence="8">Belongs to the MntP (TC 9.B.29) family.</text>
</comment>
<protein>
    <recommendedName>
        <fullName evidence="8">Putative manganese efflux pump MntP</fullName>
    </recommendedName>
</protein>
<evidence type="ECO:0000256" key="6">
    <source>
        <dbReference type="ARBA" id="ARBA00023136"/>
    </source>
</evidence>
<evidence type="ECO:0000256" key="5">
    <source>
        <dbReference type="ARBA" id="ARBA00023065"/>
    </source>
</evidence>
<sequence>MEFISIIFLALGLSVDSFAASVCSGLAIKKIHFLQAVKIAFFLALFQGGMPIIGWFTGSELKDLIKDYDHWIAFILLAGLGSKMIYESINCKEKDASFNPLKLIVLLGISIATSIDALVVGLSLAIIDVAIWFPAIVIGIITFVVSMLGMLLGKKIGRKMSRKFEIIGGVVLILIGLRILIDHLFFQF</sequence>
<keyword evidence="5 8" id="KW-0406">Ion transport</keyword>
<reference evidence="9 10" key="1">
    <citation type="journal article" date="2018" name="Mar. Genomics">
        <title>Complete genome sequence of Marinifilaceae bacterium strain SPP2, isolated from the Antarctic marine sediment.</title>
        <authorList>
            <person name="Watanabe M."/>
            <person name="Kojima H."/>
            <person name="Fukui M."/>
        </authorList>
    </citation>
    <scope>NUCLEOTIDE SEQUENCE [LARGE SCALE GENOMIC DNA]</scope>
    <source>
        <strain evidence="9 10">SPP2</strain>
    </source>
</reference>
<gene>
    <name evidence="8" type="primary">mntP</name>
    <name evidence="9" type="ORF">ALGA_0615</name>
</gene>
<keyword evidence="3 8" id="KW-0812">Transmembrane</keyword>
<dbReference type="HAMAP" id="MF_01521">
    <property type="entry name" value="MntP_pump"/>
    <property type="match status" value="1"/>
</dbReference>
<evidence type="ECO:0000256" key="2">
    <source>
        <dbReference type="ARBA" id="ARBA00022475"/>
    </source>
</evidence>
<dbReference type="InterPro" id="IPR022929">
    <property type="entry name" value="Put_MntP"/>
</dbReference>
<comment type="function">
    <text evidence="8">Probably functions as a manganese efflux pump.</text>
</comment>
<dbReference type="PANTHER" id="PTHR35529:SF1">
    <property type="entry name" value="MANGANESE EFFLUX PUMP MNTP-RELATED"/>
    <property type="match status" value="1"/>
</dbReference>
<accession>A0A1Y1CFA3</accession>
<evidence type="ECO:0000256" key="3">
    <source>
        <dbReference type="ARBA" id="ARBA00022692"/>
    </source>
</evidence>
<keyword evidence="6 8" id="KW-0472">Membrane</keyword>